<feature type="domain" description="AB hydrolase-1" evidence="1">
    <location>
        <begin position="22"/>
        <end position="132"/>
    </location>
</feature>
<gene>
    <name evidence="4" type="ORF">MAE02_66060</name>
</gene>
<dbReference type="Gene3D" id="1.20.1290.10">
    <property type="entry name" value="AhpD-like"/>
    <property type="match status" value="1"/>
</dbReference>
<feature type="domain" description="Peptidase S33 tripeptidyl aminopeptidase-like C-terminal" evidence="3">
    <location>
        <begin position="198"/>
        <end position="250"/>
    </location>
</feature>
<dbReference type="OrthoDB" id="9793083at2"/>
<evidence type="ECO:0000259" key="1">
    <source>
        <dbReference type="Pfam" id="PF00561"/>
    </source>
</evidence>
<dbReference type="NCBIfam" id="TIGR02427">
    <property type="entry name" value="protocat_pcaD"/>
    <property type="match status" value="1"/>
</dbReference>
<dbReference type="GO" id="GO:0004806">
    <property type="term" value="F:triacylglycerol lipase activity"/>
    <property type="evidence" value="ECO:0007669"/>
    <property type="project" value="TreeGrafter"/>
</dbReference>
<dbReference type="SUPFAM" id="SSF53474">
    <property type="entry name" value="alpha/beta-Hydrolases"/>
    <property type="match status" value="1"/>
</dbReference>
<evidence type="ECO:0000313" key="4">
    <source>
        <dbReference type="EMBL" id="GEO18910.1"/>
    </source>
</evidence>
<sequence length="394" mass="42674">MPLIQANSVDLFYEVSGPTRAPVVVFSNSLGTTLAMWDALVPALRGRYRILRYDTRGHGRSQVVDAPLTIDDLAADLVGLLDALGIARAHAVGLSLGGMTGQALASRYPDRVISLTLMATTAYMPTQASWDERASLVRAQGTAAIVQATMDRWFTPDYPAQAPERVSPVREAFIGIDPVGYAVCCTAIGRMDLRSVVQRIAAPTLVIAGANDPATPVAMAEEIRSHVSDAELIVLPHAAHLLAVEQAERVGAYLISFLDRHHEAGSDMAPGPVPFEIGLLNRKSVLGEEHVERSLAKAGAFAQPWQDFITRTAWGEVWGDPHLPWKTRSLVTLAMMVALHREEEFKLHVRPALRNGVTDGELQSLLLQSAIYAGVPAANAAFRWVRDVLGDELA</sequence>
<name>A0A512C3X6_9HYPH</name>
<dbReference type="InterPro" id="IPR000073">
    <property type="entry name" value="AB_hydrolase_1"/>
</dbReference>
<dbReference type="InterPro" id="IPR029032">
    <property type="entry name" value="AhpD-like"/>
</dbReference>
<dbReference type="EMBL" id="BJYU01000272">
    <property type="protein sequence ID" value="GEO18910.1"/>
    <property type="molecule type" value="Genomic_DNA"/>
</dbReference>
<dbReference type="Proteomes" id="UP000321085">
    <property type="component" value="Unassembled WGS sequence"/>
</dbReference>
<dbReference type="SUPFAM" id="SSF69118">
    <property type="entry name" value="AhpD-like"/>
    <property type="match status" value="1"/>
</dbReference>
<dbReference type="Pfam" id="PF00561">
    <property type="entry name" value="Abhydrolase_1"/>
    <property type="match status" value="1"/>
</dbReference>
<feature type="domain" description="Carboxymuconolactone decarboxylase-like" evidence="2">
    <location>
        <begin position="305"/>
        <end position="386"/>
    </location>
</feature>
<dbReference type="GO" id="GO:0047570">
    <property type="term" value="F:3-oxoadipate enol-lactonase activity"/>
    <property type="evidence" value="ECO:0007669"/>
    <property type="project" value="InterPro"/>
</dbReference>
<comment type="caution">
    <text evidence="4">The sequence shown here is derived from an EMBL/GenBank/DDBJ whole genome shotgun (WGS) entry which is preliminary data.</text>
</comment>
<dbReference type="Pfam" id="PF02627">
    <property type="entry name" value="CMD"/>
    <property type="match status" value="1"/>
</dbReference>
<evidence type="ECO:0000259" key="2">
    <source>
        <dbReference type="Pfam" id="PF02627"/>
    </source>
</evidence>
<dbReference type="Pfam" id="PF08386">
    <property type="entry name" value="Abhydrolase_4"/>
    <property type="match status" value="1"/>
</dbReference>
<dbReference type="GO" id="GO:0046503">
    <property type="term" value="P:glycerolipid catabolic process"/>
    <property type="evidence" value="ECO:0007669"/>
    <property type="project" value="TreeGrafter"/>
</dbReference>
<organism evidence="4 5">
    <name type="scientific">Microvirga aerophila</name>
    <dbReference type="NCBI Taxonomy" id="670291"/>
    <lineage>
        <taxon>Bacteria</taxon>
        <taxon>Pseudomonadati</taxon>
        <taxon>Pseudomonadota</taxon>
        <taxon>Alphaproteobacteria</taxon>
        <taxon>Hyphomicrobiales</taxon>
        <taxon>Methylobacteriaceae</taxon>
        <taxon>Microvirga</taxon>
    </lineage>
</organism>
<evidence type="ECO:0000259" key="3">
    <source>
        <dbReference type="Pfam" id="PF08386"/>
    </source>
</evidence>
<dbReference type="InterPro" id="IPR026968">
    <property type="entry name" value="PcaD/CatD"/>
</dbReference>
<dbReference type="GO" id="GO:0051920">
    <property type="term" value="F:peroxiredoxin activity"/>
    <property type="evidence" value="ECO:0007669"/>
    <property type="project" value="InterPro"/>
</dbReference>
<reference evidence="4 5" key="1">
    <citation type="submission" date="2019-07" db="EMBL/GenBank/DDBJ databases">
        <title>Whole genome shotgun sequence of Microvirga aerophila NBRC 106136.</title>
        <authorList>
            <person name="Hosoyama A."/>
            <person name="Uohara A."/>
            <person name="Ohji S."/>
            <person name="Ichikawa N."/>
        </authorList>
    </citation>
    <scope>NUCLEOTIDE SEQUENCE [LARGE SCALE GENOMIC DNA]</scope>
    <source>
        <strain evidence="4 5">NBRC 106136</strain>
    </source>
</reference>
<dbReference type="InterPro" id="IPR029058">
    <property type="entry name" value="AB_hydrolase_fold"/>
</dbReference>
<evidence type="ECO:0000313" key="5">
    <source>
        <dbReference type="Proteomes" id="UP000321085"/>
    </source>
</evidence>
<dbReference type="Gene3D" id="3.40.50.1820">
    <property type="entry name" value="alpha/beta hydrolase"/>
    <property type="match status" value="1"/>
</dbReference>
<dbReference type="PANTHER" id="PTHR43433">
    <property type="entry name" value="HYDROLASE, ALPHA/BETA FOLD FAMILY PROTEIN"/>
    <property type="match status" value="1"/>
</dbReference>
<protein>
    <submittedName>
        <fullName evidence="4">3-oxoadipate enol-lactonase</fullName>
    </submittedName>
</protein>
<keyword evidence="5" id="KW-1185">Reference proteome</keyword>
<dbReference type="PANTHER" id="PTHR43433:SF5">
    <property type="entry name" value="AB HYDROLASE-1 DOMAIN-CONTAINING PROTEIN"/>
    <property type="match status" value="1"/>
</dbReference>
<dbReference type="GO" id="GO:0042952">
    <property type="term" value="P:beta-ketoadipate pathway"/>
    <property type="evidence" value="ECO:0007669"/>
    <property type="project" value="InterPro"/>
</dbReference>
<dbReference type="InterPro" id="IPR003779">
    <property type="entry name" value="CMD-like"/>
</dbReference>
<dbReference type="InterPro" id="IPR050471">
    <property type="entry name" value="AB_hydrolase"/>
</dbReference>
<accession>A0A512C3X6</accession>
<dbReference type="InterPro" id="IPR013595">
    <property type="entry name" value="Pept_S33_TAP-like_C"/>
</dbReference>
<dbReference type="AlphaFoldDB" id="A0A512C3X6"/>
<dbReference type="PRINTS" id="PR00111">
    <property type="entry name" value="ABHYDROLASE"/>
</dbReference>
<dbReference type="RefSeq" id="WP_114189414.1">
    <property type="nucleotide sequence ID" value="NZ_BJYU01000272.1"/>
</dbReference>
<proteinExistence type="predicted"/>